<organism evidence="4 5">
    <name type="scientific">Neoaquamicrobium sediminum</name>
    <dbReference type="NCBI Taxonomy" id="1849104"/>
    <lineage>
        <taxon>Bacteria</taxon>
        <taxon>Pseudomonadati</taxon>
        <taxon>Pseudomonadota</taxon>
        <taxon>Alphaproteobacteria</taxon>
        <taxon>Hyphomicrobiales</taxon>
        <taxon>Phyllobacteriaceae</taxon>
        <taxon>Neoaquamicrobium</taxon>
    </lineage>
</organism>
<name>A0ABV3WWC2_9HYPH</name>
<evidence type="ECO:0000313" key="5">
    <source>
        <dbReference type="Proteomes" id="UP001559025"/>
    </source>
</evidence>
<feature type="domain" description="MmgE/PrpD C-terminal" evidence="3">
    <location>
        <begin position="274"/>
        <end position="428"/>
    </location>
</feature>
<evidence type="ECO:0000259" key="3">
    <source>
        <dbReference type="Pfam" id="PF19305"/>
    </source>
</evidence>
<evidence type="ECO:0000313" key="4">
    <source>
        <dbReference type="EMBL" id="MEX4008488.1"/>
    </source>
</evidence>
<dbReference type="PANTHER" id="PTHR16943">
    <property type="entry name" value="2-METHYLCITRATE DEHYDRATASE-RELATED"/>
    <property type="match status" value="1"/>
</dbReference>
<dbReference type="InterPro" id="IPR042183">
    <property type="entry name" value="MmgE/PrpD_sf_1"/>
</dbReference>
<dbReference type="InterPro" id="IPR045337">
    <property type="entry name" value="MmgE_PrpD_C"/>
</dbReference>
<sequence>MTSPKDRSRSLAEELTALRYADLSEQDVEQTQKLILDYMGVAFGGCDLPWARALREWAGRFEATGRAGVLGSRMRVSAHIAALVNGATAHGYELDDTHDASTSHPGGVVISAAFAAAAQSGAGGEDLLAAIVAGYEAMARIGMAANAPEGMEAGFHPTAILGGFGAAAAAARLYELGAEGMLTAWGHTLSLTGGSMQFSDEPTGTMVKRCHAGYAAMNGVLAAELAAAGLSAPQRALDGKYGYIRLYGRHPAAEKLEKAAGAPLEINRISLKPYSCCRLFHSLIDGLGEVTDGYAADVDGIRSIHVRGPQAIPDQHMLRRPSSVMAAQYSLPFVVGATLVFGPRRYDAYREDRLDHPGILAVADRVEASADAEIERHFPEHFGTAVDMTFADGTTRSATVLDSIGTPARPMSIEDVKAKASGLIAAVDREFDVDRLHDAVVGLGRDGRGSVEDLVMTDKRNPG</sequence>
<dbReference type="Pfam" id="PF03972">
    <property type="entry name" value="MmgE_PrpD_N"/>
    <property type="match status" value="1"/>
</dbReference>
<accession>A0ABV3WWC2</accession>
<comment type="similarity">
    <text evidence="1">Belongs to the PrpD family.</text>
</comment>
<proteinExistence type="inferred from homology"/>
<keyword evidence="5" id="KW-1185">Reference proteome</keyword>
<protein>
    <submittedName>
        <fullName evidence="4">MmgE/PrpD family protein</fullName>
    </submittedName>
</protein>
<reference evidence="4 5" key="1">
    <citation type="submission" date="2024-01" db="EMBL/GenBank/DDBJ databases">
        <title>New evidence supports the origin of RcGTA from prophage.</title>
        <authorList>
            <person name="Xu Y."/>
            <person name="Liu B."/>
            <person name="Chen F."/>
        </authorList>
    </citation>
    <scope>NUCLEOTIDE SEQUENCE [LARGE SCALE GENOMIC DNA]</scope>
    <source>
        <strain evidence="4 5">CBW1107-2</strain>
    </source>
</reference>
<dbReference type="InterPro" id="IPR045336">
    <property type="entry name" value="MmgE_PrpD_N"/>
</dbReference>
<dbReference type="Pfam" id="PF19305">
    <property type="entry name" value="MmgE_PrpD_C"/>
    <property type="match status" value="1"/>
</dbReference>
<evidence type="ECO:0000259" key="2">
    <source>
        <dbReference type="Pfam" id="PF03972"/>
    </source>
</evidence>
<comment type="caution">
    <text evidence="4">The sequence shown here is derived from an EMBL/GenBank/DDBJ whole genome shotgun (WGS) entry which is preliminary data.</text>
</comment>
<evidence type="ECO:0000256" key="1">
    <source>
        <dbReference type="ARBA" id="ARBA00006174"/>
    </source>
</evidence>
<dbReference type="Proteomes" id="UP001559025">
    <property type="component" value="Unassembled WGS sequence"/>
</dbReference>
<dbReference type="RefSeq" id="WP_368803488.1">
    <property type="nucleotide sequence ID" value="NZ_JAZHFV010000004.1"/>
</dbReference>
<dbReference type="InterPro" id="IPR036148">
    <property type="entry name" value="MmgE/PrpD_sf"/>
</dbReference>
<dbReference type="SUPFAM" id="SSF103378">
    <property type="entry name" value="2-methylcitrate dehydratase PrpD"/>
    <property type="match status" value="1"/>
</dbReference>
<dbReference type="Gene3D" id="1.10.4100.10">
    <property type="entry name" value="2-methylcitrate dehydratase PrpD"/>
    <property type="match status" value="1"/>
</dbReference>
<feature type="domain" description="MmgE/PrpD N-terminal" evidence="2">
    <location>
        <begin position="10"/>
        <end position="250"/>
    </location>
</feature>
<dbReference type="InterPro" id="IPR042188">
    <property type="entry name" value="MmgE/PrpD_sf_2"/>
</dbReference>
<dbReference type="Gene3D" id="3.30.1330.120">
    <property type="entry name" value="2-methylcitrate dehydratase PrpD"/>
    <property type="match status" value="1"/>
</dbReference>
<dbReference type="PANTHER" id="PTHR16943:SF8">
    <property type="entry name" value="2-METHYLCITRATE DEHYDRATASE"/>
    <property type="match status" value="1"/>
</dbReference>
<gene>
    <name evidence="4" type="ORF">V1479_14340</name>
</gene>
<dbReference type="InterPro" id="IPR005656">
    <property type="entry name" value="MmgE_PrpD"/>
</dbReference>
<dbReference type="EMBL" id="JAZHFV010000004">
    <property type="protein sequence ID" value="MEX4008488.1"/>
    <property type="molecule type" value="Genomic_DNA"/>
</dbReference>